<evidence type="ECO:0000313" key="4">
    <source>
        <dbReference type="Proteomes" id="UP000316759"/>
    </source>
</evidence>
<proteinExistence type="predicted"/>
<dbReference type="OrthoDB" id="6250230at2759"/>
<sequence>MSYQRFHHGTWHWTFRMAKIQSNTESVSDEQQQLSTHSEISENPVEVWSRNGDADRENNYLVAENQKLLAELDAGQKREAELIEHLVSAQMRVDKLQAIRLAQKRTIADLKHSSLGRHGTGAQLDEASQATNKGLATSIRIRELEREVDYLTAHVEELSAKSQSKAAAWKYIEAQKDSLQVREELSKTRTLVEDLNDQIVQLRVSTSQAKREASVAQVELASMKRAHEIYAKKTREQINRLMRQIGAERRKAVHQTRAEIRQLDEMDSAERQQALEELRNEVGWLKYLSTVLQETCDALKLEHEQTKETETTLAHTKSELRRVRRELATVKLRAVVANTPSGPDQGLTTNDSVNSADRDEHKSFDSPIRNPLLQLKLENHKLHKLVQLLRTRLARKDPVFQSQYQFISGV</sequence>
<organism evidence="3 4">
    <name type="scientific">Fasciola gigantica</name>
    <name type="common">Giant liver fluke</name>
    <dbReference type="NCBI Taxonomy" id="46835"/>
    <lineage>
        <taxon>Eukaryota</taxon>
        <taxon>Metazoa</taxon>
        <taxon>Spiralia</taxon>
        <taxon>Lophotrochozoa</taxon>
        <taxon>Platyhelminthes</taxon>
        <taxon>Trematoda</taxon>
        <taxon>Digenea</taxon>
        <taxon>Plagiorchiida</taxon>
        <taxon>Echinostomata</taxon>
        <taxon>Echinostomatoidea</taxon>
        <taxon>Fasciolidae</taxon>
        <taxon>Fasciola</taxon>
    </lineage>
</organism>
<dbReference type="STRING" id="46835.A0A504YD19"/>
<evidence type="ECO:0000313" key="3">
    <source>
        <dbReference type="EMBL" id="TPP55970.1"/>
    </source>
</evidence>
<keyword evidence="1" id="KW-0175">Coiled coil</keyword>
<reference evidence="3 4" key="1">
    <citation type="submission" date="2019-04" db="EMBL/GenBank/DDBJ databases">
        <title>Annotation for the trematode Fasciola gigantica.</title>
        <authorList>
            <person name="Choi Y.-J."/>
        </authorList>
    </citation>
    <scope>NUCLEOTIDE SEQUENCE [LARGE SCALE GENOMIC DNA]</scope>
    <source>
        <strain evidence="3">Uganda_cow_1</strain>
    </source>
</reference>
<evidence type="ECO:0000256" key="2">
    <source>
        <dbReference type="SAM" id="MobiDB-lite"/>
    </source>
</evidence>
<accession>A0A504YD19</accession>
<comment type="caution">
    <text evidence="3">The sequence shown here is derived from an EMBL/GenBank/DDBJ whole genome shotgun (WGS) entry which is preliminary data.</text>
</comment>
<feature type="compositionally biased region" description="Polar residues" evidence="2">
    <location>
        <begin position="338"/>
        <end position="355"/>
    </location>
</feature>
<feature type="region of interest" description="Disordered" evidence="2">
    <location>
        <begin position="336"/>
        <end position="365"/>
    </location>
</feature>
<dbReference type="AlphaFoldDB" id="A0A504YD19"/>
<name>A0A504YD19_FASGI</name>
<gene>
    <name evidence="3" type="ORF">FGIG_04037</name>
</gene>
<dbReference type="EMBL" id="SUNJ01015168">
    <property type="protein sequence ID" value="TPP55970.1"/>
    <property type="molecule type" value="Genomic_DNA"/>
</dbReference>
<keyword evidence="4" id="KW-1185">Reference proteome</keyword>
<feature type="coiled-coil region" evidence="1">
    <location>
        <begin position="192"/>
        <end position="251"/>
    </location>
</feature>
<evidence type="ECO:0000256" key="1">
    <source>
        <dbReference type="SAM" id="Coils"/>
    </source>
</evidence>
<dbReference type="Proteomes" id="UP000316759">
    <property type="component" value="Unassembled WGS sequence"/>
</dbReference>
<protein>
    <submittedName>
        <fullName evidence="3">Uncharacterized protein</fullName>
    </submittedName>
</protein>